<feature type="region of interest" description="Disordered" evidence="1">
    <location>
        <begin position="1047"/>
        <end position="1130"/>
    </location>
</feature>
<feature type="compositionally biased region" description="Low complexity" evidence="1">
    <location>
        <begin position="1900"/>
        <end position="1911"/>
    </location>
</feature>
<evidence type="ECO:0008006" key="4">
    <source>
        <dbReference type="Google" id="ProtNLM"/>
    </source>
</evidence>
<feature type="compositionally biased region" description="Basic and acidic residues" evidence="1">
    <location>
        <begin position="168"/>
        <end position="177"/>
    </location>
</feature>
<feature type="compositionally biased region" description="Basic and acidic residues" evidence="1">
    <location>
        <begin position="133"/>
        <end position="147"/>
    </location>
</feature>
<dbReference type="GO" id="GO:1904158">
    <property type="term" value="P:axonemal central apparatus assembly"/>
    <property type="evidence" value="ECO:0007669"/>
    <property type="project" value="TreeGrafter"/>
</dbReference>
<dbReference type="PANTHER" id="PTHR21963">
    <property type="entry name" value="PF6"/>
    <property type="match status" value="1"/>
</dbReference>
<feature type="compositionally biased region" description="Basic and acidic residues" evidence="1">
    <location>
        <begin position="856"/>
        <end position="875"/>
    </location>
</feature>
<feature type="compositionally biased region" description="Polar residues" evidence="1">
    <location>
        <begin position="382"/>
        <end position="391"/>
    </location>
</feature>
<comment type="caution">
    <text evidence="2">The sequence shown here is derived from an EMBL/GenBank/DDBJ whole genome shotgun (WGS) entry which is preliminary data.</text>
</comment>
<feature type="region of interest" description="Disordered" evidence="1">
    <location>
        <begin position="264"/>
        <end position="284"/>
    </location>
</feature>
<feature type="compositionally biased region" description="Polar residues" evidence="1">
    <location>
        <begin position="266"/>
        <end position="280"/>
    </location>
</feature>
<sequence>MPPKRVKSGTGSGAAAAIGNRTWESGLVAAPFEEDTWKANISLVVGARPEDEENIKALALAVNQPARRLFCVVTWDSTLEKIHELGNPKAKKSKEVPMFYEQRRSWMQGRLPPHLLGKVVKFQLLAAKTHDLQRRVAEQRPAEDKVKGKARASSPSKEKGGAAAKPAGKGEKGKKTSDPPAPAKDTKLKRRGEGEETSKYIDDEPAEGPQLYVLMVGFHQPQLVAVLDMLGVRVSSVIRVSSESPSESTKGQDELESCRGIENAQDESTQGGTATPQEQAAESEAVKSEVQLARFWRYLDPVLHSGPAGSRLWDVVRLQYTLPKEVPDLNRDNTTAMLERGMLMFDGVASLIYDCLDWRRQHLHYLSSLRLIQVPAVTRGNTLSRQQSPAQASVKADPQTSPSRRKPVPEEPTAVAPPVLTTEVDMRYYRDLLDLIPSEAVSVPLILHCMKEQVVATQEQIPPLSEVEPDPRADGLDQSLADHMITAALSLGLSEEENEKLMDSFGVEKCNQKKKESQRPLLYNYHDERSMRLQQLPVQYGLDPVQVEVEMLRSSLIWRSLHSAHPQSESRRRLARLQELLHFCTDESLSWAEVEWAFRQFVFESMHLTQVDGRGLLMGVEPQDPPLIPWDDPSSFIQHIRRQTAQDRGDEDNKEFCGNDEGESKVNQEKPSGVEIKEIQRTRIRSLRDWHLAEHHDPDVFLQVLQNAFENYICVDTLHSARDNVVFVVCHNPMSPQRQNSEHWDMALHTDVGFRKYLEHVAESISDWTNQEEAKKQALLEEREAERLNAPTPSEHSESPRKRSRSSPRRSAGKRAGTASPLKSPCPEDPPARELHIRQDSLKAWKIEQDRLKEEELTKKSKKEKEGKVGLKGGERSQSSRASKKTPSATRRKREEALKSPESAAPPEDRRTELQPPEDEARGFTGYSMGGDLIQVWGHAQSLFPSDGGHIRVESTHFIQGSTLVKVCVMKDKHHFFIHVTEPKRDSEEKEDGVTIRDKELGLNKRTVSKFGSFSALLENGIRLSYSHHGPSGESPDERDSTLASVLDIRPPSSPSPAPSSSTSPSPSGKRLKSSHSSKGSRTKGNTPPPLPTEKGGAREGEVQMTPHCNQGKKEKSSSAALPDLPPPKRLNVSTPNGLFVQFLCAQEPAVKGDDEVAMVRQSFPALTHSTAGKTELPLSLELSRVITSQGTVIKHMRDGSMEVLFADGTVSNSPDFAPVCKPPCNPPIQEVEPVRGQRSGGKDPAEKKGKLSSKPGIVAVMTAKTEGVELSDSGLTAEQGGAEQGVASQPQECTWVTTTQSGLRVATTGVRVIHAQPIQACKATDPLTGTVMITREDRVLTVLEEGGTAIVEHADGTRITTFYQETEVPLSQVHLETGEVLIVSRKDKMVRVECVGFAPVVINCAEGTCSTEFGEETVITACPNGSYQVFPPAGGLLCIGEDGTATYTSHPSHSAEQTSTGTNSELQPANYVMRHTADIICEVVDPEGNLFQVMVDGEISAVVSNFEDYLVGEEYDEEELEEEEGDDAEWAERWKFQCIRYTEHSPRFFVVHEDGSGTELLRYCDVEDFLSNAHSDPSIAVLREPIPELPGVSGITVLRPCAEDIWSHWLIPKQSDDIIPTNLRSRRWDTFPFTEKKIPGPPFGTTLGKGLYLKERHVPRPVVPVLTCPEVLQVRQLIQYQPISSRLRRNLERRLQRYLEHLLERELLLEEMQVKDPRTEEERVHATDLLQLVLSLPDSDSAADTLQRRLSTDSVAPSKGSEVDLDTDRRSVEKQESLWARRIEQHRQELQEGEACRLALRNRIIPPYFSSDIGKAFSLTEEVPDMESLSQELPPFPKQRDNPNIQEFHREAAEPAALRPANPTPSQAAGGDSSQGRPTNPTPQAAAPPCFPSASGNSPTQHPQTQQDQPPSAPAPCDPSFDQRPQVHTYVAHDPLEQREGGSGHRGSGCRSSALDVAGNPRREGLRLPSAILSAKPSSLPNQRFLSVEEPVRRKVRTVSVMRSQSGGLLPTPPRGSSSSQPRWTLEF</sequence>
<feature type="region of interest" description="Disordered" evidence="1">
    <location>
        <begin position="783"/>
        <end position="834"/>
    </location>
</feature>
<dbReference type="EMBL" id="JAERUA010000021">
    <property type="protein sequence ID" value="KAI1885165.1"/>
    <property type="molecule type" value="Genomic_DNA"/>
</dbReference>
<dbReference type="InterPro" id="IPR026173">
    <property type="entry name" value="SPAG17"/>
</dbReference>
<keyword evidence="3" id="KW-1185">Reference proteome</keyword>
<name>A0A8T3CR05_9TELE</name>
<feature type="region of interest" description="Disordered" evidence="1">
    <location>
        <begin position="1748"/>
        <end position="1771"/>
    </location>
</feature>
<feature type="compositionally biased region" description="Polar residues" evidence="1">
    <location>
        <begin position="876"/>
        <end position="889"/>
    </location>
</feature>
<feature type="region of interest" description="Disordered" evidence="1">
    <location>
        <begin position="382"/>
        <end position="417"/>
    </location>
</feature>
<proteinExistence type="predicted"/>
<feature type="compositionally biased region" description="Basic residues" evidence="1">
    <location>
        <begin position="1070"/>
        <end position="1082"/>
    </location>
</feature>
<feature type="compositionally biased region" description="Low complexity" evidence="1">
    <location>
        <begin position="1879"/>
        <end position="1889"/>
    </location>
</feature>
<accession>A0A8T3CR05</accession>
<evidence type="ECO:0000313" key="2">
    <source>
        <dbReference type="EMBL" id="KAI1885165.1"/>
    </source>
</evidence>
<protein>
    <recommendedName>
        <fullName evidence="4">Sperm-associated antigen 17</fullName>
    </recommendedName>
</protein>
<dbReference type="Proteomes" id="UP000829720">
    <property type="component" value="Unassembled WGS sequence"/>
</dbReference>
<feature type="region of interest" description="Disordered" evidence="1">
    <location>
        <begin position="1856"/>
        <end position="1963"/>
    </location>
</feature>
<dbReference type="OrthoDB" id="10257153at2759"/>
<feature type="compositionally biased region" description="Polar residues" evidence="1">
    <location>
        <begin position="2016"/>
        <end position="2029"/>
    </location>
</feature>
<feature type="region of interest" description="Disordered" evidence="1">
    <location>
        <begin position="856"/>
        <end position="926"/>
    </location>
</feature>
<gene>
    <name evidence="2" type="ORF">AGOR_G00217380</name>
</gene>
<evidence type="ECO:0000256" key="1">
    <source>
        <dbReference type="SAM" id="MobiDB-lite"/>
    </source>
</evidence>
<feature type="region of interest" description="Disordered" evidence="1">
    <location>
        <begin position="1228"/>
        <end position="1253"/>
    </location>
</feature>
<feature type="compositionally biased region" description="Basic and acidic residues" evidence="1">
    <location>
        <begin position="1935"/>
        <end position="1944"/>
    </location>
</feature>
<dbReference type="PANTHER" id="PTHR21963:SF1">
    <property type="entry name" value="SPERM-ASSOCIATED ANTIGEN 17"/>
    <property type="match status" value="1"/>
</dbReference>
<dbReference type="GO" id="GO:0005576">
    <property type="term" value="C:extracellular region"/>
    <property type="evidence" value="ECO:0007669"/>
    <property type="project" value="GOC"/>
</dbReference>
<feature type="compositionally biased region" description="Basic and acidic residues" evidence="1">
    <location>
        <begin position="191"/>
        <end position="202"/>
    </location>
</feature>
<feature type="region of interest" description="Disordered" evidence="1">
    <location>
        <begin position="2001"/>
        <end position="2029"/>
    </location>
</feature>
<feature type="compositionally biased region" description="Basic and acidic residues" evidence="1">
    <location>
        <begin position="654"/>
        <end position="668"/>
    </location>
</feature>
<feature type="compositionally biased region" description="Basic and acidic residues" evidence="1">
    <location>
        <begin position="1233"/>
        <end position="1250"/>
    </location>
</feature>
<feature type="region of interest" description="Disordered" evidence="1">
    <location>
        <begin position="642"/>
        <end position="673"/>
    </location>
</feature>
<feature type="region of interest" description="Disordered" evidence="1">
    <location>
        <begin position="133"/>
        <end position="204"/>
    </location>
</feature>
<reference evidence="2" key="1">
    <citation type="submission" date="2021-01" db="EMBL/GenBank/DDBJ databases">
        <authorList>
            <person name="Zahm M."/>
            <person name="Roques C."/>
            <person name="Cabau C."/>
            <person name="Klopp C."/>
            <person name="Donnadieu C."/>
            <person name="Jouanno E."/>
            <person name="Lampietro C."/>
            <person name="Louis A."/>
            <person name="Herpin A."/>
            <person name="Echchiki A."/>
            <person name="Berthelot C."/>
            <person name="Parey E."/>
            <person name="Roest-Crollius H."/>
            <person name="Braasch I."/>
            <person name="Postlethwait J."/>
            <person name="Bobe J."/>
            <person name="Montfort J."/>
            <person name="Bouchez O."/>
            <person name="Begum T."/>
            <person name="Mejri S."/>
            <person name="Adams A."/>
            <person name="Chen W.-J."/>
            <person name="Guiguen Y."/>
        </authorList>
    </citation>
    <scope>NUCLEOTIDE SEQUENCE</scope>
    <source>
        <tissue evidence="2">Blood</tissue>
    </source>
</reference>
<organism evidence="2 3">
    <name type="scientific">Albula goreensis</name>
    <dbReference type="NCBI Taxonomy" id="1534307"/>
    <lineage>
        <taxon>Eukaryota</taxon>
        <taxon>Metazoa</taxon>
        <taxon>Chordata</taxon>
        <taxon>Craniata</taxon>
        <taxon>Vertebrata</taxon>
        <taxon>Euteleostomi</taxon>
        <taxon>Actinopterygii</taxon>
        <taxon>Neopterygii</taxon>
        <taxon>Teleostei</taxon>
        <taxon>Albuliformes</taxon>
        <taxon>Albulidae</taxon>
        <taxon>Albula</taxon>
    </lineage>
</organism>
<dbReference type="GO" id="GO:0003351">
    <property type="term" value="P:epithelial cilium movement involved in extracellular fluid movement"/>
    <property type="evidence" value="ECO:0007669"/>
    <property type="project" value="TreeGrafter"/>
</dbReference>
<feature type="compositionally biased region" description="Basic residues" evidence="1">
    <location>
        <begin position="802"/>
        <end position="813"/>
    </location>
</feature>
<dbReference type="GO" id="GO:1990716">
    <property type="term" value="C:axonemal central apparatus"/>
    <property type="evidence" value="ECO:0007669"/>
    <property type="project" value="TreeGrafter"/>
</dbReference>
<feature type="compositionally biased region" description="Polar residues" evidence="1">
    <location>
        <begin position="1865"/>
        <end position="1878"/>
    </location>
</feature>
<evidence type="ECO:0000313" key="3">
    <source>
        <dbReference type="Proteomes" id="UP000829720"/>
    </source>
</evidence>
<feature type="compositionally biased region" description="Low complexity" evidence="1">
    <location>
        <begin position="1059"/>
        <end position="1068"/>
    </location>
</feature>